<evidence type="ECO:0000313" key="2">
    <source>
        <dbReference type="EMBL" id="MBA9088792.1"/>
    </source>
</evidence>
<proteinExistence type="predicted"/>
<reference evidence="2 3" key="1">
    <citation type="submission" date="2020-08" db="EMBL/GenBank/DDBJ databases">
        <title>Genomic Encyclopedia of Type Strains, Phase III (KMG-III): the genomes of soil and plant-associated and newly described type strains.</title>
        <authorList>
            <person name="Whitman W."/>
        </authorList>
    </citation>
    <scope>NUCLEOTIDE SEQUENCE [LARGE SCALE GENOMIC DNA]</scope>
    <source>
        <strain evidence="2 3">CECT 8693</strain>
    </source>
</reference>
<keyword evidence="3" id="KW-1185">Reference proteome</keyword>
<protein>
    <submittedName>
        <fullName evidence="2">Uncharacterized protein</fullName>
    </submittedName>
</protein>
<name>A0A7W3SZ19_9BACL</name>
<accession>A0A7W3SZ19</accession>
<feature type="region of interest" description="Disordered" evidence="1">
    <location>
        <begin position="48"/>
        <end position="95"/>
    </location>
</feature>
<dbReference type="AlphaFoldDB" id="A0A7W3SZ19"/>
<dbReference type="EMBL" id="JACJIP010000072">
    <property type="protein sequence ID" value="MBA9088792.1"/>
    <property type="molecule type" value="Genomic_DNA"/>
</dbReference>
<organism evidence="2 3">
    <name type="scientific">Fontibacillus solani</name>
    <dbReference type="NCBI Taxonomy" id="1572857"/>
    <lineage>
        <taxon>Bacteria</taxon>
        <taxon>Bacillati</taxon>
        <taxon>Bacillota</taxon>
        <taxon>Bacilli</taxon>
        <taxon>Bacillales</taxon>
        <taxon>Paenibacillaceae</taxon>
        <taxon>Fontibacillus</taxon>
    </lineage>
</organism>
<evidence type="ECO:0000313" key="3">
    <source>
        <dbReference type="Proteomes" id="UP000567067"/>
    </source>
</evidence>
<feature type="compositionally biased region" description="Low complexity" evidence="1">
    <location>
        <begin position="57"/>
        <end position="69"/>
    </location>
</feature>
<dbReference type="RefSeq" id="WP_182540603.1">
    <property type="nucleotide sequence ID" value="NZ_JACJIP010000072.1"/>
</dbReference>
<gene>
    <name evidence="2" type="ORF">FHR92_005326</name>
</gene>
<sequence length="154" mass="15885">MSNLVPIQITLQAATAIDAKQLVQDLAGTMSGMPSTAIPAQTEVSTLVGSAPPVQPPQQFTQPAYQQPQGYSAPSVPIAQSQPPQPPLGTVPTAPAPSYDVTQLGVAAQPLVDAGQSAQLVGWLQQHGSSALTDLNPSLYGEFATFLRSLGAKI</sequence>
<comment type="caution">
    <text evidence="2">The sequence shown here is derived from an EMBL/GenBank/DDBJ whole genome shotgun (WGS) entry which is preliminary data.</text>
</comment>
<evidence type="ECO:0000256" key="1">
    <source>
        <dbReference type="SAM" id="MobiDB-lite"/>
    </source>
</evidence>
<dbReference type="Proteomes" id="UP000567067">
    <property type="component" value="Unassembled WGS sequence"/>
</dbReference>